<dbReference type="RefSeq" id="WP_284874148.1">
    <property type="nucleotide sequence ID" value="NZ_CP126970.1"/>
</dbReference>
<feature type="compositionally biased region" description="Polar residues" evidence="1">
    <location>
        <begin position="34"/>
        <end position="47"/>
    </location>
</feature>
<feature type="region of interest" description="Disordered" evidence="1">
    <location>
        <begin position="25"/>
        <end position="58"/>
    </location>
</feature>
<proteinExistence type="predicted"/>
<reference evidence="3 4" key="1">
    <citation type="submission" date="2023-05" db="EMBL/GenBank/DDBJ databases">
        <title>Corynebacterium suedekumii sp. nov. and Corynebacterium breve sp. nov. isolated from raw cow's milk.</title>
        <authorList>
            <person name="Baer M.K."/>
            <person name="Mehl L."/>
            <person name="Hellmuth R."/>
            <person name="Marke G."/>
            <person name="Lipski A."/>
        </authorList>
    </citation>
    <scope>NUCLEOTIDE SEQUENCE [LARGE SCALE GENOMIC DNA]</scope>
    <source>
        <strain evidence="3 4">LM112</strain>
    </source>
</reference>
<dbReference type="SMART" id="SM00418">
    <property type="entry name" value="HTH_ARSR"/>
    <property type="match status" value="1"/>
</dbReference>
<evidence type="ECO:0000259" key="2">
    <source>
        <dbReference type="SMART" id="SM00418"/>
    </source>
</evidence>
<dbReference type="CDD" id="cd00090">
    <property type="entry name" value="HTH_ARSR"/>
    <property type="match status" value="1"/>
</dbReference>
<dbReference type="EMBL" id="CP126970">
    <property type="protein sequence ID" value="WIM69554.1"/>
    <property type="molecule type" value="Genomic_DNA"/>
</dbReference>
<dbReference type="InterPro" id="IPR036388">
    <property type="entry name" value="WH-like_DNA-bd_sf"/>
</dbReference>
<dbReference type="InterPro" id="IPR001845">
    <property type="entry name" value="HTH_ArsR_DNA-bd_dom"/>
</dbReference>
<organism evidence="3 4">
    <name type="scientific">Corynebacterium suedekumii</name>
    <dbReference type="NCBI Taxonomy" id="3049801"/>
    <lineage>
        <taxon>Bacteria</taxon>
        <taxon>Bacillati</taxon>
        <taxon>Actinomycetota</taxon>
        <taxon>Actinomycetes</taxon>
        <taxon>Mycobacteriales</taxon>
        <taxon>Corynebacteriaceae</taxon>
        <taxon>Corynebacterium</taxon>
    </lineage>
</organism>
<evidence type="ECO:0000313" key="3">
    <source>
        <dbReference type="EMBL" id="WIM69554.1"/>
    </source>
</evidence>
<feature type="domain" description="HTH arsR-type" evidence="2">
    <location>
        <begin position="113"/>
        <end position="192"/>
    </location>
</feature>
<evidence type="ECO:0000256" key="1">
    <source>
        <dbReference type="SAM" id="MobiDB-lite"/>
    </source>
</evidence>
<dbReference type="Gene3D" id="1.10.10.10">
    <property type="entry name" value="Winged helix-like DNA-binding domain superfamily/Winged helix DNA-binding domain"/>
    <property type="match status" value="1"/>
</dbReference>
<name>A0ABY8VJ18_9CORY</name>
<dbReference type="SUPFAM" id="SSF46785">
    <property type="entry name" value="Winged helix' DNA-binding domain"/>
    <property type="match status" value="1"/>
</dbReference>
<accession>A0ABY8VJ18</accession>
<dbReference type="InterPro" id="IPR036390">
    <property type="entry name" value="WH_DNA-bd_sf"/>
</dbReference>
<evidence type="ECO:0000313" key="4">
    <source>
        <dbReference type="Proteomes" id="UP001238805"/>
    </source>
</evidence>
<gene>
    <name evidence="3" type="ORF">QP029_09895</name>
</gene>
<sequence length="193" mass="20594">MESRSDRTDTDVHARLAAVEARLDALESALEAAPTQSTPTPGTTEPASPTRPGAPTGDADALWLLDELPRRGDFPDGSVIFAGDVSIGGRRAVYQWHRPTHVLVDEPWDDNLDRLAALAHPVRGAILRRLLCAPATVTELVDEHVVSSTGTAYHHLGALQAGGWVAKESGGRHSVRSARVVPLLTIIAASEDH</sequence>
<dbReference type="Proteomes" id="UP001238805">
    <property type="component" value="Chromosome"/>
</dbReference>
<protein>
    <submittedName>
        <fullName evidence="3">Winged helix-turn-helix domain-containing protein</fullName>
    </submittedName>
</protein>
<dbReference type="InterPro" id="IPR011991">
    <property type="entry name" value="ArsR-like_HTH"/>
</dbReference>
<keyword evidence="4" id="KW-1185">Reference proteome</keyword>